<evidence type="ECO:0000313" key="3">
    <source>
        <dbReference type="Proteomes" id="UP000024404"/>
    </source>
</evidence>
<name>A0A8R1XKZ6_ONCVO</name>
<evidence type="ECO:0000256" key="1">
    <source>
        <dbReference type="SAM" id="MobiDB-lite"/>
    </source>
</evidence>
<reference evidence="3" key="1">
    <citation type="submission" date="2013-10" db="EMBL/GenBank/DDBJ databases">
        <title>Genome sequencing of Onchocerca volvulus.</title>
        <authorList>
            <person name="Cotton J."/>
            <person name="Tsai J."/>
            <person name="Stanley E."/>
            <person name="Tracey A."/>
            <person name="Holroyd N."/>
            <person name="Lustigman S."/>
            <person name="Berriman M."/>
        </authorList>
    </citation>
    <scope>NUCLEOTIDE SEQUENCE</scope>
</reference>
<feature type="region of interest" description="Disordered" evidence="1">
    <location>
        <begin position="144"/>
        <end position="163"/>
    </location>
</feature>
<reference evidence="2" key="2">
    <citation type="submission" date="2022-06" db="UniProtKB">
        <authorList>
            <consortium name="EnsemblMetazoa"/>
        </authorList>
    </citation>
    <scope>IDENTIFICATION</scope>
</reference>
<evidence type="ECO:0000313" key="2">
    <source>
        <dbReference type="EnsemblMetazoa" id="OVOC10339.1"/>
    </source>
</evidence>
<feature type="compositionally biased region" description="Basic residues" evidence="1">
    <location>
        <begin position="144"/>
        <end position="154"/>
    </location>
</feature>
<dbReference type="AlphaFoldDB" id="A0A8R1XKZ6"/>
<organism evidence="2 3">
    <name type="scientific">Onchocerca volvulus</name>
    <dbReference type="NCBI Taxonomy" id="6282"/>
    <lineage>
        <taxon>Eukaryota</taxon>
        <taxon>Metazoa</taxon>
        <taxon>Ecdysozoa</taxon>
        <taxon>Nematoda</taxon>
        <taxon>Chromadorea</taxon>
        <taxon>Rhabditida</taxon>
        <taxon>Spirurina</taxon>
        <taxon>Spiruromorpha</taxon>
        <taxon>Filarioidea</taxon>
        <taxon>Onchocercidae</taxon>
        <taxon>Onchocerca</taxon>
    </lineage>
</organism>
<protein>
    <submittedName>
        <fullName evidence="2">Uncharacterized protein</fullName>
    </submittedName>
</protein>
<dbReference type="Proteomes" id="UP000024404">
    <property type="component" value="Unassembled WGS sequence"/>
</dbReference>
<accession>A0A8R1XKZ6</accession>
<keyword evidence="3" id="KW-1185">Reference proteome</keyword>
<proteinExistence type="predicted"/>
<dbReference type="EnsemblMetazoa" id="OVOC10339.1">
    <property type="protein sequence ID" value="OVOC10339.1"/>
    <property type="gene ID" value="WBGene00247148"/>
</dbReference>
<dbReference type="EMBL" id="CMVM020000331">
    <property type="status" value="NOT_ANNOTATED_CDS"/>
    <property type="molecule type" value="Genomic_DNA"/>
</dbReference>
<sequence>MVKINITVAIGFKHWNLTLFSDHLIIEKMIGIKLIYPRTSSMDQPIRANKNTKLIMLSRENYFQKIILFLLHVLWKSGVLFCDRTSYFEALSSGKQYRRRYMICTTPRNEMQLVRISQRRIAWRSIALGAPEIFGWLKEKKEKKRKRNKTRNKMKNYQENLCD</sequence>